<feature type="transmembrane region" description="Helical" evidence="1">
    <location>
        <begin position="12"/>
        <end position="30"/>
    </location>
</feature>
<dbReference type="RefSeq" id="WP_228085934.1">
    <property type="nucleotide sequence ID" value="NZ_JACVHL010000029.1"/>
</dbReference>
<evidence type="ECO:0000256" key="1">
    <source>
        <dbReference type="SAM" id="Phobius"/>
    </source>
</evidence>
<dbReference type="Gene3D" id="3.30.1690.10">
    <property type="entry name" value="TcpA-like pilin"/>
    <property type="match status" value="1"/>
</dbReference>
<dbReference type="AlphaFoldDB" id="A0A9Q3UHE4"/>
<keyword evidence="1" id="KW-0472">Membrane</keyword>
<keyword evidence="1" id="KW-1133">Transmembrane helix</keyword>
<keyword evidence="1" id="KW-0812">Transmembrane</keyword>
<organism evidence="2 3">
    <name type="scientific">Vibrio parahaemolyticus</name>
    <dbReference type="NCBI Taxonomy" id="670"/>
    <lineage>
        <taxon>Bacteria</taxon>
        <taxon>Pseudomonadati</taxon>
        <taxon>Pseudomonadota</taxon>
        <taxon>Gammaproteobacteria</taxon>
        <taxon>Vibrionales</taxon>
        <taxon>Vibrionaceae</taxon>
        <taxon>Vibrio</taxon>
    </lineage>
</organism>
<dbReference type="EMBL" id="JACVHL010000029">
    <property type="protein sequence ID" value="MCC3807650.1"/>
    <property type="molecule type" value="Genomic_DNA"/>
</dbReference>
<proteinExistence type="predicted"/>
<evidence type="ECO:0000313" key="3">
    <source>
        <dbReference type="Proteomes" id="UP000726777"/>
    </source>
</evidence>
<gene>
    <name evidence="2" type="ORF">IB292_21760</name>
</gene>
<comment type="caution">
    <text evidence="2">The sequence shown here is derived from an EMBL/GenBank/DDBJ whole genome shotgun (WGS) entry which is preliminary data.</text>
</comment>
<evidence type="ECO:0000313" key="2">
    <source>
        <dbReference type="EMBL" id="MCC3807650.1"/>
    </source>
</evidence>
<sequence>MSLKKQRGALSAEAIMYTVFIVIGLIFVAAQAPNIMYKINEARFLSQANEIAQEANAWKKARPNFADVSMTKICEETSLSKNICGDDDDGSATNPFGGDWSVEVNDSKGLFDVTATIPDAKDQERITSLANSVAPSTRAQCYEATDCETVTTDTNSLTMTY</sequence>
<protein>
    <submittedName>
        <fullName evidence="2">Uncharacterized protein</fullName>
    </submittedName>
</protein>
<accession>A0A9Q3UHE4</accession>
<reference evidence="2" key="1">
    <citation type="submission" date="2020-09" db="EMBL/GenBank/DDBJ databases">
        <title>Genome sequence of Vibrio parahaemolyticus isolates.</title>
        <authorList>
            <person name="Hammerl J.A."/>
            <person name="Strauch E."/>
        </authorList>
    </citation>
    <scope>NUCLEOTIDE SEQUENCE</scope>
    <source>
        <strain evidence="2">17-VB00146</strain>
    </source>
</reference>
<dbReference type="Proteomes" id="UP000726777">
    <property type="component" value="Unassembled WGS sequence"/>
</dbReference>
<name>A0A9Q3UHE4_VIBPH</name>